<keyword evidence="4 5" id="KW-0539">Nucleus</keyword>
<evidence type="ECO:0000256" key="5">
    <source>
        <dbReference type="RuleBase" id="RU368021"/>
    </source>
</evidence>
<organism evidence="8 9">
    <name type="scientific">Allomyces macrogynus (strain ATCC 38327)</name>
    <name type="common">Allomyces javanicus var. macrogynus</name>
    <dbReference type="NCBI Taxonomy" id="578462"/>
    <lineage>
        <taxon>Eukaryota</taxon>
        <taxon>Fungi</taxon>
        <taxon>Fungi incertae sedis</taxon>
        <taxon>Blastocladiomycota</taxon>
        <taxon>Blastocladiomycetes</taxon>
        <taxon>Blastocladiales</taxon>
        <taxon>Blastocladiaceae</taxon>
        <taxon>Allomyces</taxon>
    </lineage>
</organism>
<dbReference type="InterPro" id="IPR011989">
    <property type="entry name" value="ARM-like"/>
</dbReference>
<dbReference type="PANTHER" id="PTHR16056:SF2">
    <property type="entry name" value="TESTIS-EXPRESSED PROTEIN 10"/>
    <property type="match status" value="1"/>
</dbReference>
<feature type="region of interest" description="Disordered" evidence="6">
    <location>
        <begin position="1"/>
        <end position="22"/>
    </location>
</feature>
<feature type="region of interest" description="Disordered" evidence="6">
    <location>
        <begin position="788"/>
        <end position="812"/>
    </location>
</feature>
<evidence type="ECO:0000256" key="3">
    <source>
        <dbReference type="ARBA" id="ARBA00006427"/>
    </source>
</evidence>
<evidence type="ECO:0000256" key="6">
    <source>
        <dbReference type="SAM" id="MobiDB-lite"/>
    </source>
</evidence>
<evidence type="ECO:0000313" key="8">
    <source>
        <dbReference type="EMBL" id="KNE57109.1"/>
    </source>
</evidence>
<keyword evidence="5" id="KW-0698">rRNA processing</keyword>
<dbReference type="PANTHER" id="PTHR16056">
    <property type="entry name" value="REGULATOR OF MICROTUBULE DYNAMICS PROTEIN"/>
    <property type="match status" value="1"/>
</dbReference>
<dbReference type="EMBL" id="GG745331">
    <property type="protein sequence ID" value="KNE57109.1"/>
    <property type="molecule type" value="Genomic_DNA"/>
</dbReference>
<gene>
    <name evidence="8" type="ORF">AMAG_02859</name>
</gene>
<dbReference type="OrthoDB" id="361362at2759"/>
<dbReference type="STRING" id="578462.A0A0L0S415"/>
<dbReference type="Proteomes" id="UP000054350">
    <property type="component" value="Unassembled WGS sequence"/>
</dbReference>
<evidence type="ECO:0000256" key="2">
    <source>
        <dbReference type="ARBA" id="ARBA00004123"/>
    </source>
</evidence>
<dbReference type="VEuPathDB" id="FungiDB:AMAG_02859"/>
<dbReference type="GO" id="GO:0120330">
    <property type="term" value="C:rixosome complex"/>
    <property type="evidence" value="ECO:0007669"/>
    <property type="project" value="UniProtKB-UniRule"/>
</dbReference>
<name>A0A0L0S415_ALLM3</name>
<feature type="domain" description="Pre-rRNA-processing protein Ipi1 N-terminal" evidence="7">
    <location>
        <begin position="138"/>
        <end position="232"/>
    </location>
</feature>
<dbReference type="eggNOG" id="KOG2149">
    <property type="taxonomic scope" value="Eukaryota"/>
</dbReference>
<dbReference type="OMA" id="TQFGSDW"/>
<dbReference type="InterPro" id="IPR024679">
    <property type="entry name" value="Ipi1_N"/>
</dbReference>
<comment type="similarity">
    <text evidence="3 5">Belongs to the IPI1/TEX10 family.</text>
</comment>
<comment type="function">
    <text evidence="1 5">Component of the RIX1 complex required for processing of ITS2 sequences from 35S pre-rRNA.</text>
</comment>
<proteinExistence type="inferred from homology"/>
<accession>A0A0L0S415</accession>
<evidence type="ECO:0000256" key="4">
    <source>
        <dbReference type="ARBA" id="ARBA00023242"/>
    </source>
</evidence>
<evidence type="ECO:0000313" key="9">
    <source>
        <dbReference type="Proteomes" id="UP000054350"/>
    </source>
</evidence>
<dbReference type="Pfam" id="PF12333">
    <property type="entry name" value="Ipi1_N"/>
    <property type="match status" value="1"/>
</dbReference>
<keyword evidence="9" id="KW-1185">Reference proteome</keyword>
<comment type="subunit">
    <text evidence="5">Component of the RIX1 complex.</text>
</comment>
<dbReference type="AlphaFoldDB" id="A0A0L0S415"/>
<dbReference type="SUPFAM" id="SSF48371">
    <property type="entry name" value="ARM repeat"/>
    <property type="match status" value="1"/>
</dbReference>
<dbReference type="GO" id="GO:0006364">
    <property type="term" value="P:rRNA processing"/>
    <property type="evidence" value="ECO:0007669"/>
    <property type="project" value="UniProtKB-UniRule"/>
</dbReference>
<dbReference type="GO" id="GO:0005634">
    <property type="term" value="C:nucleus"/>
    <property type="evidence" value="ECO:0007669"/>
    <property type="project" value="UniProtKB-SubCell"/>
</dbReference>
<protein>
    <recommendedName>
        <fullName evidence="5">Pre-rRNA-processing protein</fullName>
    </recommendedName>
</protein>
<reference evidence="9" key="2">
    <citation type="submission" date="2009-11" db="EMBL/GenBank/DDBJ databases">
        <title>The Genome Sequence of Allomyces macrogynus strain ATCC 38327.</title>
        <authorList>
            <consortium name="The Broad Institute Genome Sequencing Platform"/>
            <person name="Russ C."/>
            <person name="Cuomo C."/>
            <person name="Shea T."/>
            <person name="Young S.K."/>
            <person name="Zeng Q."/>
            <person name="Koehrsen M."/>
            <person name="Haas B."/>
            <person name="Borodovsky M."/>
            <person name="Guigo R."/>
            <person name="Alvarado L."/>
            <person name="Berlin A."/>
            <person name="Borenstein D."/>
            <person name="Chen Z."/>
            <person name="Engels R."/>
            <person name="Freedman E."/>
            <person name="Gellesch M."/>
            <person name="Goldberg J."/>
            <person name="Griggs A."/>
            <person name="Gujja S."/>
            <person name="Heiman D."/>
            <person name="Hepburn T."/>
            <person name="Howarth C."/>
            <person name="Jen D."/>
            <person name="Larson L."/>
            <person name="Lewis B."/>
            <person name="Mehta T."/>
            <person name="Park D."/>
            <person name="Pearson M."/>
            <person name="Roberts A."/>
            <person name="Saif S."/>
            <person name="Shenoy N."/>
            <person name="Sisk P."/>
            <person name="Stolte C."/>
            <person name="Sykes S."/>
            <person name="Walk T."/>
            <person name="White J."/>
            <person name="Yandava C."/>
            <person name="Burger G."/>
            <person name="Gray M.W."/>
            <person name="Holland P.W.H."/>
            <person name="King N."/>
            <person name="Lang F.B.F."/>
            <person name="Roger A.J."/>
            <person name="Ruiz-Trillo I."/>
            <person name="Lander E."/>
            <person name="Nusbaum C."/>
        </authorList>
    </citation>
    <scope>NUCLEOTIDE SEQUENCE [LARGE SCALE GENOMIC DNA]</scope>
    <source>
        <strain evidence="9">ATCC 38327</strain>
    </source>
</reference>
<dbReference type="InterPro" id="IPR016024">
    <property type="entry name" value="ARM-type_fold"/>
</dbReference>
<reference evidence="8 9" key="1">
    <citation type="submission" date="2009-11" db="EMBL/GenBank/DDBJ databases">
        <title>Annotation of Allomyces macrogynus ATCC 38327.</title>
        <authorList>
            <consortium name="The Broad Institute Genome Sequencing Platform"/>
            <person name="Russ C."/>
            <person name="Cuomo C."/>
            <person name="Burger G."/>
            <person name="Gray M.W."/>
            <person name="Holland P.W.H."/>
            <person name="King N."/>
            <person name="Lang F.B.F."/>
            <person name="Roger A.J."/>
            <person name="Ruiz-Trillo I."/>
            <person name="Young S.K."/>
            <person name="Zeng Q."/>
            <person name="Gargeya S."/>
            <person name="Fitzgerald M."/>
            <person name="Haas B."/>
            <person name="Abouelleil A."/>
            <person name="Alvarado L."/>
            <person name="Arachchi H.M."/>
            <person name="Berlin A."/>
            <person name="Chapman S.B."/>
            <person name="Gearin G."/>
            <person name="Goldberg J."/>
            <person name="Griggs A."/>
            <person name="Gujja S."/>
            <person name="Hansen M."/>
            <person name="Heiman D."/>
            <person name="Howarth C."/>
            <person name="Larimer J."/>
            <person name="Lui A."/>
            <person name="MacDonald P.J.P."/>
            <person name="McCowen C."/>
            <person name="Montmayeur A."/>
            <person name="Murphy C."/>
            <person name="Neiman D."/>
            <person name="Pearson M."/>
            <person name="Priest M."/>
            <person name="Roberts A."/>
            <person name="Saif S."/>
            <person name="Shea T."/>
            <person name="Sisk P."/>
            <person name="Stolte C."/>
            <person name="Sykes S."/>
            <person name="Wortman J."/>
            <person name="Nusbaum C."/>
            <person name="Birren B."/>
        </authorList>
    </citation>
    <scope>NUCLEOTIDE SEQUENCE [LARGE SCALE GENOMIC DNA]</scope>
    <source>
        <strain evidence="8 9">ATCC 38327</strain>
    </source>
</reference>
<evidence type="ECO:0000256" key="1">
    <source>
        <dbReference type="ARBA" id="ARBA00002355"/>
    </source>
</evidence>
<keyword evidence="5" id="KW-0690">Ribosome biogenesis</keyword>
<comment type="subcellular location">
    <subcellularLocation>
        <location evidence="2 5">Nucleus</location>
    </subcellularLocation>
</comment>
<dbReference type="Gene3D" id="1.25.10.10">
    <property type="entry name" value="Leucine-rich Repeat Variant"/>
    <property type="match status" value="1"/>
</dbReference>
<evidence type="ECO:0000259" key="7">
    <source>
        <dbReference type="Pfam" id="PF12333"/>
    </source>
</evidence>
<sequence length="848" mass="92944">MVQSKKKQKKNSDFSKVKLKVGKAKPASSSATTIELKSRTLVVPGQALTTDKTDVAKTRRNLTLKELLSHLRHHNAAVRKEALAGISELMDAHDTLLYQHLGTIMEALVPAMNDESPSVRTALLTHMKRVLSSLDSQHIHPFVALFMMYLTSAMTHIFEDIRVDALKFLDLWIEQCPRLLLPHTSQILANYVGMLAGADGKSDDLVIAANPNGKLSKARVRLTVFYSLAQFLNLVREHQASASPKSMPPHLTGMLSPMGDAMTSGALWHVLPPTAPVTAELPFNLFQMGSEATSSHNATYSLHDPASVRALIDSVTPAVLAFWMESAGPVLSKAQVVAGDNLDVCAAAVQLLSTLFRFLAADGTTEHEADDGTTAQAWLAAYRSKTLRHMAPMFPFGTGKQCDARVRSTLMEMNLHFVEVLARVDPSNMAAAMAYMERTFTFAAAGADAKAAAAAPAMNLTAEQFGVVVPALDACLRISDSLLDRMLDWCHRLPMTHPTRAIATRYLVVKLMEKTPKDFKSVDLVRTFTLGLVRYIWELKLDSPETTTRVLEYLRHALYARLCMTTTLRAQLANGIAAFFSVATKKGVLYGPFLQASESIQTMVLDTVRYLEKDITEALVKAIVRCLLVPTVSMPVVSRALYLFQAHLTPALFVSTLLTVSIGAMLEDLATLDRVMDVADYVHHRLVTTGLAQRTRGKRKSTLARRDDTESIDAEIVLDAAAYVARQQAIQDLVRMFLWQPGMPPARELAQAVEAAVEPMVDAAVGGKLPVPVSLWVATLVHGTRSKAKEGGWEEVEKGAGEQEEERKGSDAVHKCLAVVEKTISESDAPERHPLFTVARDLLAALRE</sequence>